<feature type="domain" description="Chitin-binding type-2" evidence="8">
    <location>
        <begin position="453"/>
        <end position="507"/>
    </location>
</feature>
<dbReference type="AlphaFoldDB" id="A0A2T7PGX3"/>
<keyword evidence="5" id="KW-1015">Disulfide bond</keyword>
<accession>A0A2T7PGX3</accession>
<evidence type="ECO:0000259" key="9">
    <source>
        <dbReference type="PROSITE" id="PS51910"/>
    </source>
</evidence>
<dbReference type="Proteomes" id="UP000245119">
    <property type="component" value="Linkage Group LG4"/>
</dbReference>
<dbReference type="GO" id="GO:0006032">
    <property type="term" value="P:chitin catabolic process"/>
    <property type="evidence" value="ECO:0007669"/>
    <property type="project" value="TreeGrafter"/>
</dbReference>
<dbReference type="GO" id="GO:0004568">
    <property type="term" value="F:chitinase activity"/>
    <property type="evidence" value="ECO:0007669"/>
    <property type="project" value="UniProtKB-ARBA"/>
</dbReference>
<proteinExistence type="inferred from homology"/>
<comment type="caution">
    <text evidence="10">The sequence shown here is derived from an EMBL/GenBank/DDBJ whole genome shotgun (WGS) entry which is preliminary data.</text>
</comment>
<gene>
    <name evidence="10" type="ORF">C0Q70_08103</name>
</gene>
<reference evidence="10 11" key="1">
    <citation type="submission" date="2018-04" db="EMBL/GenBank/DDBJ databases">
        <title>The genome of golden apple snail Pomacea canaliculata provides insight into stress tolerance and invasive adaptation.</title>
        <authorList>
            <person name="Liu C."/>
            <person name="Liu B."/>
            <person name="Ren Y."/>
            <person name="Zhang Y."/>
            <person name="Wang H."/>
            <person name="Li S."/>
            <person name="Jiang F."/>
            <person name="Yin L."/>
            <person name="Zhang G."/>
            <person name="Qian W."/>
            <person name="Fan W."/>
        </authorList>
    </citation>
    <scope>NUCLEOTIDE SEQUENCE [LARGE SCALE GENOMIC DNA]</scope>
    <source>
        <strain evidence="10">SZHN2017</strain>
        <tissue evidence="10">Muscle</tissue>
    </source>
</reference>
<dbReference type="GO" id="GO:0005975">
    <property type="term" value="P:carbohydrate metabolic process"/>
    <property type="evidence" value="ECO:0007669"/>
    <property type="project" value="InterPro"/>
</dbReference>
<evidence type="ECO:0000313" key="11">
    <source>
        <dbReference type="Proteomes" id="UP000245119"/>
    </source>
</evidence>
<dbReference type="PROSITE" id="PS51910">
    <property type="entry name" value="GH18_2"/>
    <property type="match status" value="1"/>
</dbReference>
<keyword evidence="2" id="KW-0147">Chitin-binding</keyword>
<sequence>MFCYYSSDAQYRLSVGRFLPENIDPTLCTHVIFAFFQPNGLDVQAVGARDLVDYSGGPGLYQRTVALKKKNPRLRVLLAIGGWVIGSKALPPDHSVCQYHTTIHQQRYSLSQHMVQRSHNMDGMDMDWEFPGVRGSTPDDRPLFTLLLKTLQEEFTREAIQTGREKLILTLATAAGSYYIDQGYETREIAKYPDYMLLMTYNYHGSWENKTGHPSAVWASYLDQGDRRELCMNWTTQYWLSQGAPREKLILGLATYGMTYTLVNPAINGLMAPAYGGGRGAQYTQEYGIMAFYEVCENLARHGWRSVWIEDQKVPYAYGGDQWVGYDNVDSITIKVQQIINRYDLGGAFVWSVEMDDFSNHCGYGPYPLLRAIKTTMDGGYVGQTVTTPRPLVPFIPFTATPPPFNLFTTRQPYIPRPSTYILNPTPQPQTPHYPANQPSMDTMSKPVMVFPSTDCKRLGQGIFADPTACGQFFYCVEALQGHFFQYTMRCPRLLKFDAVLLTVTLCAIHHVSLRTGARGQ</sequence>
<evidence type="ECO:0000259" key="8">
    <source>
        <dbReference type="PROSITE" id="PS50940"/>
    </source>
</evidence>
<dbReference type="PROSITE" id="PS01095">
    <property type="entry name" value="GH18_1"/>
    <property type="match status" value="1"/>
</dbReference>
<keyword evidence="11" id="KW-1185">Reference proteome</keyword>
<evidence type="ECO:0000256" key="6">
    <source>
        <dbReference type="ARBA" id="ARBA00023295"/>
    </source>
</evidence>
<dbReference type="GO" id="GO:0005576">
    <property type="term" value="C:extracellular region"/>
    <property type="evidence" value="ECO:0007669"/>
    <property type="project" value="InterPro"/>
</dbReference>
<dbReference type="InterPro" id="IPR029070">
    <property type="entry name" value="Chitinase_insertion_sf"/>
</dbReference>
<organism evidence="10 11">
    <name type="scientific">Pomacea canaliculata</name>
    <name type="common">Golden apple snail</name>
    <dbReference type="NCBI Taxonomy" id="400727"/>
    <lineage>
        <taxon>Eukaryota</taxon>
        <taxon>Metazoa</taxon>
        <taxon>Spiralia</taxon>
        <taxon>Lophotrochozoa</taxon>
        <taxon>Mollusca</taxon>
        <taxon>Gastropoda</taxon>
        <taxon>Caenogastropoda</taxon>
        <taxon>Architaenioglossa</taxon>
        <taxon>Ampullarioidea</taxon>
        <taxon>Ampullariidae</taxon>
        <taxon>Pomacea</taxon>
    </lineage>
</organism>
<name>A0A2T7PGX3_POMCA</name>
<dbReference type="InterPro" id="IPR001579">
    <property type="entry name" value="Glyco_hydro_18_chit_AS"/>
</dbReference>
<evidence type="ECO:0000256" key="3">
    <source>
        <dbReference type="ARBA" id="ARBA00022729"/>
    </source>
</evidence>
<keyword evidence="6 7" id="KW-0326">Glycosidase</keyword>
<dbReference type="InterPro" id="IPR036508">
    <property type="entry name" value="Chitin-bd_dom_sf"/>
</dbReference>
<evidence type="ECO:0000256" key="1">
    <source>
        <dbReference type="ARBA" id="ARBA00009121"/>
    </source>
</evidence>
<dbReference type="EMBL" id="PZQS01000004">
    <property type="protein sequence ID" value="PVD32658.1"/>
    <property type="molecule type" value="Genomic_DNA"/>
</dbReference>
<dbReference type="InterPro" id="IPR001223">
    <property type="entry name" value="Glyco_hydro18_cat"/>
</dbReference>
<dbReference type="Gene3D" id="3.20.20.80">
    <property type="entry name" value="Glycosidases"/>
    <property type="match status" value="1"/>
</dbReference>
<dbReference type="SMART" id="SM00636">
    <property type="entry name" value="Glyco_18"/>
    <property type="match status" value="1"/>
</dbReference>
<keyword evidence="3" id="KW-0732">Signal</keyword>
<evidence type="ECO:0000313" key="10">
    <source>
        <dbReference type="EMBL" id="PVD32658.1"/>
    </source>
</evidence>
<dbReference type="InterPro" id="IPR002557">
    <property type="entry name" value="Chitin-bd_dom"/>
</dbReference>
<dbReference type="SUPFAM" id="SSF54556">
    <property type="entry name" value="Chitinase insertion domain"/>
    <property type="match status" value="1"/>
</dbReference>
<evidence type="ECO:0000256" key="2">
    <source>
        <dbReference type="ARBA" id="ARBA00022669"/>
    </source>
</evidence>
<dbReference type="PROSITE" id="PS50940">
    <property type="entry name" value="CHIT_BIND_II"/>
    <property type="match status" value="1"/>
</dbReference>
<dbReference type="FunFam" id="3.10.50.10:FF:000004">
    <property type="entry name" value="Chitinase 5"/>
    <property type="match status" value="1"/>
</dbReference>
<dbReference type="GO" id="GO:0008061">
    <property type="term" value="F:chitin binding"/>
    <property type="evidence" value="ECO:0007669"/>
    <property type="project" value="UniProtKB-KW"/>
</dbReference>
<dbReference type="InterPro" id="IPR017853">
    <property type="entry name" value="GH"/>
</dbReference>
<keyword evidence="4 7" id="KW-0378">Hydrolase</keyword>
<dbReference type="InterPro" id="IPR011583">
    <property type="entry name" value="Chitinase_II/V-like_cat"/>
</dbReference>
<dbReference type="InterPro" id="IPR050314">
    <property type="entry name" value="Glycosyl_Hydrlase_18"/>
</dbReference>
<dbReference type="OrthoDB" id="76388at2759"/>
<feature type="domain" description="GH18" evidence="9">
    <location>
        <begin position="1"/>
        <end position="380"/>
    </location>
</feature>
<evidence type="ECO:0000256" key="7">
    <source>
        <dbReference type="RuleBase" id="RU000489"/>
    </source>
</evidence>
<dbReference type="Pfam" id="PF00704">
    <property type="entry name" value="Glyco_hydro_18"/>
    <property type="match status" value="1"/>
</dbReference>
<dbReference type="SUPFAM" id="SSF57625">
    <property type="entry name" value="Invertebrate chitin-binding proteins"/>
    <property type="match status" value="1"/>
</dbReference>
<dbReference type="STRING" id="400727.A0A2T7PGX3"/>
<evidence type="ECO:0000256" key="5">
    <source>
        <dbReference type="ARBA" id="ARBA00023157"/>
    </source>
</evidence>
<dbReference type="Gene3D" id="3.10.50.10">
    <property type="match status" value="1"/>
</dbReference>
<dbReference type="SUPFAM" id="SSF51445">
    <property type="entry name" value="(Trans)glycosidases"/>
    <property type="match status" value="1"/>
</dbReference>
<dbReference type="PANTHER" id="PTHR11177">
    <property type="entry name" value="CHITINASE"/>
    <property type="match status" value="1"/>
</dbReference>
<protein>
    <submittedName>
        <fullName evidence="10">Uncharacterized protein</fullName>
    </submittedName>
</protein>
<dbReference type="PANTHER" id="PTHR11177:SF317">
    <property type="entry name" value="CHITINASE 12-RELATED"/>
    <property type="match status" value="1"/>
</dbReference>
<comment type="similarity">
    <text evidence="1">Belongs to the glycosyl hydrolase 18 family. Chitinase class II subfamily.</text>
</comment>
<evidence type="ECO:0000256" key="4">
    <source>
        <dbReference type="ARBA" id="ARBA00022801"/>
    </source>
</evidence>